<dbReference type="Gene3D" id="3.50.50.60">
    <property type="entry name" value="FAD/NAD(P)-binding domain"/>
    <property type="match status" value="2"/>
</dbReference>
<comment type="caution">
    <text evidence="7">The sequence shown here is derived from an EMBL/GenBank/DDBJ whole genome shotgun (WGS) entry which is preliminary data.</text>
</comment>
<keyword evidence="8" id="KW-1185">Reference proteome</keyword>
<gene>
    <name evidence="7" type="ORF">GBAR_LOCUS2154</name>
</gene>
<evidence type="ECO:0000256" key="1">
    <source>
        <dbReference type="ARBA" id="ARBA00010790"/>
    </source>
</evidence>
<feature type="domain" description="Glucose-methanol-choline oxidoreductase N-terminal" evidence="5">
    <location>
        <begin position="184"/>
        <end position="315"/>
    </location>
</feature>
<comment type="similarity">
    <text evidence="1">Belongs to the GMC oxidoreductase family.</text>
</comment>
<evidence type="ECO:0000256" key="2">
    <source>
        <dbReference type="ARBA" id="ARBA00022630"/>
    </source>
</evidence>
<evidence type="ECO:0000256" key="3">
    <source>
        <dbReference type="ARBA" id="ARBA00022827"/>
    </source>
</evidence>
<dbReference type="Proteomes" id="UP001174909">
    <property type="component" value="Unassembled WGS sequence"/>
</dbReference>
<organism evidence="7 8">
    <name type="scientific">Geodia barretti</name>
    <name type="common">Barrett's horny sponge</name>
    <dbReference type="NCBI Taxonomy" id="519541"/>
    <lineage>
        <taxon>Eukaryota</taxon>
        <taxon>Metazoa</taxon>
        <taxon>Porifera</taxon>
        <taxon>Demospongiae</taxon>
        <taxon>Heteroscleromorpha</taxon>
        <taxon>Tetractinellida</taxon>
        <taxon>Astrophorina</taxon>
        <taxon>Geodiidae</taxon>
        <taxon>Geodia</taxon>
    </lineage>
</organism>
<proteinExistence type="inferred from homology"/>
<dbReference type="Pfam" id="PF00732">
    <property type="entry name" value="GMC_oxred_N"/>
    <property type="match status" value="1"/>
</dbReference>
<accession>A0AA35QZI6</accession>
<evidence type="ECO:0000259" key="6">
    <source>
        <dbReference type="Pfam" id="PF05199"/>
    </source>
</evidence>
<evidence type="ECO:0000313" key="7">
    <source>
        <dbReference type="EMBL" id="CAI7997459.1"/>
    </source>
</evidence>
<keyword evidence="4" id="KW-0560">Oxidoreductase</keyword>
<dbReference type="InterPro" id="IPR036188">
    <property type="entry name" value="FAD/NAD-bd_sf"/>
</dbReference>
<dbReference type="EMBL" id="CASHTH010000316">
    <property type="protein sequence ID" value="CAI7997459.1"/>
    <property type="molecule type" value="Genomic_DNA"/>
</dbReference>
<keyword evidence="3" id="KW-0274">FAD</keyword>
<dbReference type="Pfam" id="PF13450">
    <property type="entry name" value="NAD_binding_8"/>
    <property type="match status" value="1"/>
</dbReference>
<reference evidence="7" key="1">
    <citation type="submission" date="2023-03" db="EMBL/GenBank/DDBJ databases">
        <authorList>
            <person name="Steffen K."/>
            <person name="Cardenas P."/>
        </authorList>
    </citation>
    <scope>NUCLEOTIDE SEQUENCE</scope>
</reference>
<dbReference type="AlphaFoldDB" id="A0AA35QZI6"/>
<evidence type="ECO:0000256" key="4">
    <source>
        <dbReference type="ARBA" id="ARBA00023002"/>
    </source>
</evidence>
<evidence type="ECO:0000259" key="5">
    <source>
        <dbReference type="Pfam" id="PF00732"/>
    </source>
</evidence>
<dbReference type="PANTHER" id="PTHR46056:SF12">
    <property type="entry name" value="LONG-CHAIN-ALCOHOL OXIDASE"/>
    <property type="match status" value="1"/>
</dbReference>
<feature type="domain" description="Glucose-methanol-choline oxidoreductase C-terminal" evidence="6">
    <location>
        <begin position="407"/>
        <end position="525"/>
    </location>
</feature>
<dbReference type="SUPFAM" id="SSF54373">
    <property type="entry name" value="FAD-linked reductases, C-terminal domain"/>
    <property type="match status" value="1"/>
</dbReference>
<dbReference type="GO" id="GO:0050660">
    <property type="term" value="F:flavin adenine dinucleotide binding"/>
    <property type="evidence" value="ECO:0007669"/>
    <property type="project" value="InterPro"/>
</dbReference>
<sequence>MAQRYHTGGYMATDQDIADVLVIGGGASGAAFTWSLTQAGIKVVCLEQGGWVPQDAFPTSEPDAQIHWQTDFHPSPNVRGLPEDYPLNESETPISPLMFNAVGGSTIHWGSHIPRFHPSDFPLKTVDGVSDDWPLSYAELEPYYDQNDRIIGVSGLRGDPAYPPKPERPCPPLSIRPGGELLAKGFEKLGWHWWSSDTALSSVPYDGRQPDNGGYLRSSAATDLNYWPKALRQGARLETRARVREILVDKSGRATGALYYDSQGNLLEQRAKVVVMACNGVGTARLLLNSKSNLFPDGLANSSGLVGKNLMHHPAGVVVGFVDEWLGVDDGPRGSTMLSQEFYETDASRGFVRGYDLQVMGQGSSPLATALGGLLGIRVPWGAGHHGTFPERFGHAICITIMSEDLPEEHNQVTLDPVLTDSHGIPAPRIQYTLSENTSRMLDHGLARASEALEAAGAKNLRSDKVRRNAGWHLLGTARMGDNPSNSVVDRWGRAHDVPNLMIIDGSIFTTGACINPTPTIQALALRTADYLKGEGQNIIR</sequence>
<dbReference type="InterPro" id="IPR000172">
    <property type="entry name" value="GMC_OxRdtase_N"/>
</dbReference>
<dbReference type="Pfam" id="PF05199">
    <property type="entry name" value="GMC_oxred_C"/>
    <property type="match status" value="1"/>
</dbReference>
<dbReference type="InterPro" id="IPR007867">
    <property type="entry name" value="GMC_OxRtase_C"/>
</dbReference>
<dbReference type="PANTHER" id="PTHR46056">
    <property type="entry name" value="LONG-CHAIN-ALCOHOL OXIDASE"/>
    <property type="match status" value="1"/>
</dbReference>
<evidence type="ECO:0000313" key="8">
    <source>
        <dbReference type="Proteomes" id="UP001174909"/>
    </source>
</evidence>
<name>A0AA35QZI6_GEOBA</name>
<dbReference type="SUPFAM" id="SSF51905">
    <property type="entry name" value="FAD/NAD(P)-binding domain"/>
    <property type="match status" value="1"/>
</dbReference>
<keyword evidence="2" id="KW-0285">Flavoprotein</keyword>
<protein>
    <submittedName>
        <fullName evidence="7">2-methyl-1,2-propanediol dehydrogenase</fullName>
    </submittedName>
</protein>
<dbReference type="GO" id="GO:0016614">
    <property type="term" value="F:oxidoreductase activity, acting on CH-OH group of donors"/>
    <property type="evidence" value="ECO:0007669"/>
    <property type="project" value="InterPro"/>
</dbReference>